<feature type="domain" description="Anti-sigma factor NepR" evidence="1">
    <location>
        <begin position="12"/>
        <end position="45"/>
    </location>
</feature>
<comment type="caution">
    <text evidence="2">The sequence shown here is derived from an EMBL/GenBank/DDBJ whole genome shotgun (WGS) entry which is preliminary data.</text>
</comment>
<dbReference type="AlphaFoldDB" id="A0A6B2JXW7"/>
<organism evidence="2 3">
    <name type="scientific">Pseudoroseicyclus tamaricis</name>
    <dbReference type="NCBI Taxonomy" id="2705421"/>
    <lineage>
        <taxon>Bacteria</taxon>
        <taxon>Pseudomonadati</taxon>
        <taxon>Pseudomonadota</taxon>
        <taxon>Alphaproteobacteria</taxon>
        <taxon>Rhodobacterales</taxon>
        <taxon>Paracoccaceae</taxon>
        <taxon>Pseudoroseicyclus</taxon>
    </lineage>
</organism>
<accession>A0A6B2JXW7</accession>
<keyword evidence="3" id="KW-1185">Reference proteome</keyword>
<evidence type="ECO:0000313" key="2">
    <source>
        <dbReference type="EMBL" id="NDV01449.1"/>
    </source>
</evidence>
<sequence>MPEDNQDDDLEQMIDNNLRLVFQQELERDLPDRFVELLRQLKEQDPPQ</sequence>
<evidence type="ECO:0000259" key="1">
    <source>
        <dbReference type="Pfam" id="PF18557"/>
    </source>
</evidence>
<reference evidence="2 3" key="1">
    <citation type="submission" date="2020-02" db="EMBL/GenBank/DDBJ databases">
        <title>Pseudoroseicyclus tamarix, sp. nov., isolated from offshore sediment of a Tamarix chinensis forest.</title>
        <authorList>
            <person name="Gai Y."/>
        </authorList>
    </citation>
    <scope>NUCLEOTIDE SEQUENCE [LARGE SCALE GENOMIC DNA]</scope>
    <source>
        <strain evidence="2 3">CLL3-39</strain>
    </source>
</reference>
<protein>
    <recommendedName>
        <fullName evidence="1">Anti-sigma factor NepR domain-containing protein</fullName>
    </recommendedName>
</protein>
<evidence type="ECO:0000313" key="3">
    <source>
        <dbReference type="Proteomes" id="UP000474757"/>
    </source>
</evidence>
<dbReference type="Proteomes" id="UP000474757">
    <property type="component" value="Unassembled WGS sequence"/>
</dbReference>
<gene>
    <name evidence="2" type="ORF">GZA08_10780</name>
</gene>
<dbReference type="EMBL" id="JAAGAB010000002">
    <property type="protein sequence ID" value="NDV01449.1"/>
    <property type="molecule type" value="Genomic_DNA"/>
</dbReference>
<dbReference type="InterPro" id="IPR041649">
    <property type="entry name" value="NepR"/>
</dbReference>
<dbReference type="Pfam" id="PF18557">
    <property type="entry name" value="NepR"/>
    <property type="match status" value="1"/>
</dbReference>
<name>A0A6B2JXW7_9RHOB</name>
<dbReference type="RefSeq" id="WP_163893381.1">
    <property type="nucleotide sequence ID" value="NZ_JAAFYS010000002.1"/>
</dbReference>
<proteinExistence type="predicted"/>